<dbReference type="SUPFAM" id="SSF52091">
    <property type="entry name" value="SpoIIaa-like"/>
    <property type="match status" value="1"/>
</dbReference>
<organism evidence="2 3">
    <name type="scientific">Shewanella colwelliana</name>
    <name type="common">Alteromonas colwelliana</name>
    <dbReference type="NCBI Taxonomy" id="23"/>
    <lineage>
        <taxon>Bacteria</taxon>
        <taxon>Pseudomonadati</taxon>
        <taxon>Pseudomonadota</taxon>
        <taxon>Gammaproteobacteria</taxon>
        <taxon>Alteromonadales</taxon>
        <taxon>Shewanellaceae</taxon>
        <taxon>Shewanella</taxon>
    </lineage>
</organism>
<dbReference type="STRING" id="23.BEL05_06595"/>
<keyword evidence="4" id="KW-1185">Reference proteome</keyword>
<accession>A0A1E5IRA7</accession>
<evidence type="ECO:0000313" key="4">
    <source>
        <dbReference type="Proteomes" id="UP000773469"/>
    </source>
</evidence>
<reference evidence="2 3" key="1">
    <citation type="submission" date="2016-07" db="EMBL/GenBank/DDBJ databases">
        <title>Whole-genome of two Shewanella species isolated from a digestive organ of sea cucumber Apostichopus japonicus Selenka 1867.</title>
        <authorList>
            <person name="Hong H.-H."/>
            <person name="Choi H."/>
            <person name="Cheon S."/>
            <person name="Oh J.-S."/>
            <person name="Lee H.-G."/>
            <person name="Park C."/>
        </authorList>
    </citation>
    <scope>NUCLEOTIDE SEQUENCE [LARGE SCALE GENOMIC DNA]</scope>
    <source>
        <strain evidence="2 3">CSB03KR</strain>
    </source>
</reference>
<dbReference type="Pfam" id="PF11964">
    <property type="entry name" value="SpoIIAA-like"/>
    <property type="match status" value="1"/>
</dbReference>
<dbReference type="EMBL" id="MCBT01000044">
    <property type="protein sequence ID" value="OEG73060.1"/>
    <property type="molecule type" value="Genomic_DNA"/>
</dbReference>
<proteinExistence type="predicted"/>
<dbReference type="AlphaFoldDB" id="A0A1E5IRA7"/>
<evidence type="ECO:0000313" key="1">
    <source>
        <dbReference type="EMBL" id="GIU39870.1"/>
    </source>
</evidence>
<sequence>MSDVIHGISIGIERNGDDFYLAFKAVGSLSHADYQRMTPLLESALIGIREPEVFVLADITELEGISLHAAWDDLKLGIKHGKEFKKVAIVGRGGLQQWMTRVADWFTPGEFKFFEDRLQALDWLT</sequence>
<reference evidence="1 4" key="2">
    <citation type="submission" date="2021-05" db="EMBL/GenBank/DDBJ databases">
        <title>Molecular characterization for Shewanella algae harboring chromosomal blaOXA-55-like strains isolated from clinical and environment sample.</title>
        <authorList>
            <person name="Ohama Y."/>
            <person name="Aoki K."/>
            <person name="Harada S."/>
            <person name="Moriya K."/>
            <person name="Ishii Y."/>
            <person name="Tateda K."/>
        </authorList>
    </citation>
    <scope>NUCLEOTIDE SEQUENCE [LARGE SCALE GENOMIC DNA]</scope>
    <source>
        <strain evidence="1 4">MBTL60-118</strain>
    </source>
</reference>
<dbReference type="EMBL" id="BPEU01000010">
    <property type="protein sequence ID" value="GIU39870.1"/>
    <property type="molecule type" value="Genomic_DNA"/>
</dbReference>
<dbReference type="OrthoDB" id="555504at2"/>
<dbReference type="RefSeq" id="WP_028763196.1">
    <property type="nucleotide sequence ID" value="NZ_BPEU01000010.1"/>
</dbReference>
<dbReference type="Gene3D" id="3.40.50.10600">
    <property type="entry name" value="SpoIIaa-like domains"/>
    <property type="match status" value="1"/>
</dbReference>
<dbReference type="InterPro" id="IPR038396">
    <property type="entry name" value="SpoIIAA-like_sf"/>
</dbReference>
<gene>
    <name evidence="2" type="ORF">BEL05_06595</name>
    <name evidence="1" type="ORF">TUM3794_16260</name>
</gene>
<dbReference type="InterPro" id="IPR021866">
    <property type="entry name" value="SpoIIAA-like"/>
</dbReference>
<dbReference type="InterPro" id="IPR036513">
    <property type="entry name" value="STAS_dom_sf"/>
</dbReference>
<evidence type="ECO:0000313" key="3">
    <source>
        <dbReference type="Proteomes" id="UP000095230"/>
    </source>
</evidence>
<name>A0A1E5IRA7_SHECO</name>
<dbReference type="Proteomes" id="UP000773469">
    <property type="component" value="Unassembled WGS sequence"/>
</dbReference>
<comment type="caution">
    <text evidence="2">The sequence shown here is derived from an EMBL/GenBank/DDBJ whole genome shotgun (WGS) entry which is preliminary data.</text>
</comment>
<protein>
    <submittedName>
        <fullName evidence="1">STAS/SEC14 domain-containing protein</fullName>
    </submittedName>
</protein>
<dbReference type="Proteomes" id="UP000095230">
    <property type="component" value="Unassembled WGS sequence"/>
</dbReference>
<evidence type="ECO:0000313" key="2">
    <source>
        <dbReference type="EMBL" id="OEG73060.1"/>
    </source>
</evidence>